<sequence length="121" mass="13763">MNLDLEAGPTRRLYSSMVESPEVRYASISKVYAILTIQLLLTIVIVDTMDLVHLIAHFLFKTLTGFGVDIDVFVMALVVLVLTIVIFISLKIYTFWVARRGHDFSFLGLFLYAALIVFRQC</sequence>
<name>A0A2P6QGQ0_ROSCH</name>
<dbReference type="EMBL" id="PDCK01000043">
    <property type="protein sequence ID" value="PRQ33353.1"/>
    <property type="molecule type" value="Genomic_DNA"/>
</dbReference>
<proteinExistence type="predicted"/>
<evidence type="ECO:0000256" key="1">
    <source>
        <dbReference type="SAM" id="Phobius"/>
    </source>
</evidence>
<keyword evidence="3" id="KW-1185">Reference proteome</keyword>
<feature type="transmembrane region" description="Helical" evidence="1">
    <location>
        <begin position="102"/>
        <end position="118"/>
    </location>
</feature>
<accession>A0A2P6QGQ0</accession>
<dbReference type="AlphaFoldDB" id="A0A2P6QGQ0"/>
<feature type="transmembrane region" description="Helical" evidence="1">
    <location>
        <begin position="31"/>
        <end position="60"/>
    </location>
</feature>
<dbReference type="STRING" id="74649.A0A2P6QGQ0"/>
<keyword evidence="1" id="KW-1133">Transmembrane helix</keyword>
<dbReference type="OMA" id="YTFWVAR"/>
<keyword evidence="1" id="KW-0812">Transmembrane</keyword>
<reference evidence="2 3" key="1">
    <citation type="journal article" date="2018" name="Nat. Genet.">
        <title>The Rosa genome provides new insights in the design of modern roses.</title>
        <authorList>
            <person name="Bendahmane M."/>
        </authorList>
    </citation>
    <scope>NUCLEOTIDE SEQUENCE [LARGE SCALE GENOMIC DNA]</scope>
    <source>
        <strain evidence="3">cv. Old Blush</strain>
    </source>
</reference>
<protein>
    <submittedName>
        <fullName evidence="2">Uncharacterized protein</fullName>
    </submittedName>
</protein>
<evidence type="ECO:0000313" key="2">
    <source>
        <dbReference type="EMBL" id="PRQ33353.1"/>
    </source>
</evidence>
<feature type="transmembrane region" description="Helical" evidence="1">
    <location>
        <begin position="72"/>
        <end position="96"/>
    </location>
</feature>
<dbReference type="Gramene" id="PRQ33353">
    <property type="protein sequence ID" value="PRQ33353"/>
    <property type="gene ID" value="RchiOBHm_Chr5g0056651"/>
</dbReference>
<comment type="caution">
    <text evidence="2">The sequence shown here is derived from an EMBL/GenBank/DDBJ whole genome shotgun (WGS) entry which is preliminary data.</text>
</comment>
<keyword evidence="1" id="KW-0472">Membrane</keyword>
<gene>
    <name evidence="2" type="ORF">RchiOBHm_Chr5g0056651</name>
</gene>
<dbReference type="Proteomes" id="UP000238479">
    <property type="component" value="Chromosome 5"/>
</dbReference>
<evidence type="ECO:0000313" key="3">
    <source>
        <dbReference type="Proteomes" id="UP000238479"/>
    </source>
</evidence>
<organism evidence="2 3">
    <name type="scientific">Rosa chinensis</name>
    <name type="common">China rose</name>
    <dbReference type="NCBI Taxonomy" id="74649"/>
    <lineage>
        <taxon>Eukaryota</taxon>
        <taxon>Viridiplantae</taxon>
        <taxon>Streptophyta</taxon>
        <taxon>Embryophyta</taxon>
        <taxon>Tracheophyta</taxon>
        <taxon>Spermatophyta</taxon>
        <taxon>Magnoliopsida</taxon>
        <taxon>eudicotyledons</taxon>
        <taxon>Gunneridae</taxon>
        <taxon>Pentapetalae</taxon>
        <taxon>rosids</taxon>
        <taxon>fabids</taxon>
        <taxon>Rosales</taxon>
        <taxon>Rosaceae</taxon>
        <taxon>Rosoideae</taxon>
        <taxon>Rosoideae incertae sedis</taxon>
        <taxon>Rosa</taxon>
    </lineage>
</organism>